<sequence>DKIHDAILGRGDYNDLILPSGSFGLGFHRIFATDVSLIGFGHMCLGGATGYCDIKNRFAIGVTLNKCSSGGLTGEIIRFICSELHLPLPQKYAVPSDNAKPQDDGEGEAKRKLQVPRRDVVNFYFTNFPSEWKMVNRHDLFIEVGEIDNVYVAKKVRKSFNVKDCKVSVMDGQRIMLDFTSMEGYDSTNIFDAERHVEKGNKIDTKE</sequence>
<evidence type="ECO:0000313" key="1">
    <source>
        <dbReference type="EMBL" id="GFA01647.1"/>
    </source>
</evidence>
<organism evidence="1">
    <name type="scientific">Tanacetum cinerariifolium</name>
    <name type="common">Dalmatian daisy</name>
    <name type="synonym">Chrysanthemum cinerariifolium</name>
    <dbReference type="NCBI Taxonomy" id="118510"/>
    <lineage>
        <taxon>Eukaryota</taxon>
        <taxon>Viridiplantae</taxon>
        <taxon>Streptophyta</taxon>
        <taxon>Embryophyta</taxon>
        <taxon>Tracheophyta</taxon>
        <taxon>Spermatophyta</taxon>
        <taxon>Magnoliopsida</taxon>
        <taxon>eudicotyledons</taxon>
        <taxon>Gunneridae</taxon>
        <taxon>Pentapetalae</taxon>
        <taxon>asterids</taxon>
        <taxon>campanulids</taxon>
        <taxon>Asterales</taxon>
        <taxon>Asteraceae</taxon>
        <taxon>Asteroideae</taxon>
        <taxon>Anthemideae</taxon>
        <taxon>Anthemidinae</taxon>
        <taxon>Tanacetum</taxon>
    </lineage>
</organism>
<feature type="non-terminal residue" evidence="1">
    <location>
        <position position="1"/>
    </location>
</feature>
<feature type="non-terminal residue" evidence="1">
    <location>
        <position position="207"/>
    </location>
</feature>
<dbReference type="AlphaFoldDB" id="A0A699J0W7"/>
<gene>
    <name evidence="1" type="ORF">Tci_573619</name>
</gene>
<keyword evidence="1" id="KW-0808">Transferase</keyword>
<dbReference type="GO" id="GO:0016301">
    <property type="term" value="F:kinase activity"/>
    <property type="evidence" value="ECO:0007669"/>
    <property type="project" value="UniProtKB-KW"/>
</dbReference>
<name>A0A699J0W7_TANCI</name>
<keyword evidence="1" id="KW-0418">Kinase</keyword>
<accession>A0A699J0W7</accession>
<protein>
    <submittedName>
        <fullName evidence="1">Protein kinase-like domain, beta-lactamase/transpeptidase-like protein</fullName>
    </submittedName>
</protein>
<dbReference type="EMBL" id="BKCJ010356195">
    <property type="protein sequence ID" value="GFA01647.1"/>
    <property type="molecule type" value="Genomic_DNA"/>
</dbReference>
<reference evidence="1" key="1">
    <citation type="journal article" date="2019" name="Sci. Rep.">
        <title>Draft genome of Tanacetum cinerariifolium, the natural source of mosquito coil.</title>
        <authorList>
            <person name="Yamashiro T."/>
            <person name="Shiraishi A."/>
            <person name="Satake H."/>
            <person name="Nakayama K."/>
        </authorList>
    </citation>
    <scope>NUCLEOTIDE SEQUENCE</scope>
</reference>
<proteinExistence type="predicted"/>
<comment type="caution">
    <text evidence="1">The sequence shown here is derived from an EMBL/GenBank/DDBJ whole genome shotgun (WGS) entry which is preliminary data.</text>
</comment>